<evidence type="ECO:0000313" key="2">
    <source>
        <dbReference type="Proteomes" id="UP000199170"/>
    </source>
</evidence>
<accession>A0A1H3IBP8</accession>
<protein>
    <submittedName>
        <fullName evidence="1">Uncharacterized protein</fullName>
    </submittedName>
</protein>
<gene>
    <name evidence="1" type="ORF">SAMN04487946_109103</name>
</gene>
<evidence type="ECO:0000313" key="1">
    <source>
        <dbReference type="EMBL" id="SDY24952.1"/>
    </source>
</evidence>
<keyword evidence="2" id="KW-1185">Reference proteome</keyword>
<organism evidence="1 2">
    <name type="scientific">Halobellus clavatus</name>
    <dbReference type="NCBI Taxonomy" id="660517"/>
    <lineage>
        <taxon>Archaea</taxon>
        <taxon>Methanobacteriati</taxon>
        <taxon>Methanobacteriota</taxon>
        <taxon>Stenosarchaea group</taxon>
        <taxon>Halobacteria</taxon>
        <taxon>Halobacteriales</taxon>
        <taxon>Haloferacaceae</taxon>
        <taxon>Halobellus</taxon>
    </lineage>
</organism>
<dbReference type="AlphaFoldDB" id="A0A1H3IBP8"/>
<proteinExistence type="predicted"/>
<sequence>MIRLEPVDPAGRADAGGAVPHKILVPVLVHPHILEALFLVGFQPLEDHSLDQFQRLLGFGGVRTVEEDAVLRRRPGDDDLWSERGHELIAGLPQYVQHVDEQTRLGDLAVLEPMERAVPEPRRVPGRGDVEPVVLERPDEVAGGTHPRTVPKLSAEEDVIVLFEVRERFEERPPIAATDLVAAGEPSDRRGTVPLRVRMVIFLQYVSDLVGPGSRIVPENSWTRSLHWL</sequence>
<dbReference type="Proteomes" id="UP000199170">
    <property type="component" value="Unassembled WGS sequence"/>
</dbReference>
<dbReference type="EMBL" id="FNPB01000009">
    <property type="protein sequence ID" value="SDY24952.1"/>
    <property type="molecule type" value="Genomic_DNA"/>
</dbReference>
<name>A0A1H3IBP8_9EURY</name>
<reference evidence="2" key="1">
    <citation type="submission" date="2016-10" db="EMBL/GenBank/DDBJ databases">
        <authorList>
            <person name="Varghese N."/>
            <person name="Submissions S."/>
        </authorList>
    </citation>
    <scope>NUCLEOTIDE SEQUENCE [LARGE SCALE GENOMIC DNA]</scope>
    <source>
        <strain evidence="2">CGMCC 1.10118</strain>
    </source>
</reference>